<organism evidence="2 3">
    <name type="scientific">Candidatus Roizmanbacteria bacterium CG22_combo_CG10-13_8_21_14_all_35_9</name>
    <dbReference type="NCBI Taxonomy" id="1974861"/>
    <lineage>
        <taxon>Bacteria</taxon>
        <taxon>Candidatus Roizmaniibacteriota</taxon>
    </lineage>
</organism>
<name>A0A2H0BYR8_9BACT</name>
<comment type="caution">
    <text evidence="2">The sequence shown here is derived from an EMBL/GenBank/DDBJ whole genome shotgun (WGS) entry which is preliminary data.</text>
</comment>
<proteinExistence type="predicted"/>
<evidence type="ECO:0000256" key="1">
    <source>
        <dbReference type="SAM" id="Phobius"/>
    </source>
</evidence>
<accession>A0A2H0BYR8</accession>
<dbReference type="EMBL" id="PCTB01000044">
    <property type="protein sequence ID" value="PIP62761.1"/>
    <property type="molecule type" value="Genomic_DNA"/>
</dbReference>
<dbReference type="Proteomes" id="UP000231021">
    <property type="component" value="Unassembled WGS sequence"/>
</dbReference>
<keyword evidence="1" id="KW-0472">Membrane</keyword>
<evidence type="ECO:0008006" key="4">
    <source>
        <dbReference type="Google" id="ProtNLM"/>
    </source>
</evidence>
<sequence>MDTTQLLLTVVLTITTIFLVIVGIQLIFILRDFRRLLKKVNSIVDELEKAGVSLEHGFSEINGFLSGIKVLFRIINTFHHKKNGKSSR</sequence>
<reference evidence="2 3" key="1">
    <citation type="submission" date="2017-09" db="EMBL/GenBank/DDBJ databases">
        <title>Depth-based differentiation of microbial function through sediment-hosted aquifers and enrichment of novel symbionts in the deep terrestrial subsurface.</title>
        <authorList>
            <person name="Probst A.J."/>
            <person name="Ladd B."/>
            <person name="Jarett J.K."/>
            <person name="Geller-Mcgrath D.E."/>
            <person name="Sieber C.M."/>
            <person name="Emerson J.B."/>
            <person name="Anantharaman K."/>
            <person name="Thomas B.C."/>
            <person name="Malmstrom R."/>
            <person name="Stieglmeier M."/>
            <person name="Klingl A."/>
            <person name="Woyke T."/>
            <person name="Ryan C.M."/>
            <person name="Banfield J.F."/>
        </authorList>
    </citation>
    <scope>NUCLEOTIDE SEQUENCE [LARGE SCALE GENOMIC DNA]</scope>
    <source>
        <strain evidence="2">CG22_combo_CG10-13_8_21_14_all_35_9</strain>
    </source>
</reference>
<keyword evidence="1" id="KW-1133">Transmembrane helix</keyword>
<feature type="transmembrane region" description="Helical" evidence="1">
    <location>
        <begin position="6"/>
        <end position="30"/>
    </location>
</feature>
<protein>
    <recommendedName>
        <fullName evidence="4">DUF948 domain-containing protein</fullName>
    </recommendedName>
</protein>
<evidence type="ECO:0000313" key="2">
    <source>
        <dbReference type="EMBL" id="PIP62761.1"/>
    </source>
</evidence>
<evidence type="ECO:0000313" key="3">
    <source>
        <dbReference type="Proteomes" id="UP000231021"/>
    </source>
</evidence>
<keyword evidence="1" id="KW-0812">Transmembrane</keyword>
<gene>
    <name evidence="2" type="ORF">COW98_02265</name>
</gene>
<dbReference type="AlphaFoldDB" id="A0A2H0BYR8"/>